<keyword evidence="9" id="KW-0496">Mitochondrion</keyword>
<dbReference type="FunFam" id="1.20.120.1760:FF:000005">
    <property type="entry name" value="Cardiolipin synthase 1"/>
    <property type="match status" value="1"/>
</dbReference>
<dbReference type="Gene3D" id="1.20.120.1760">
    <property type="match status" value="1"/>
</dbReference>
<protein>
    <recommendedName>
        <fullName evidence="13">cardiolipin synthase (CMP-forming)</fullName>
        <ecNumber evidence="13">2.7.8.41</ecNumber>
    </recommendedName>
</protein>
<evidence type="ECO:0000256" key="11">
    <source>
        <dbReference type="ARBA" id="ARBA00023209"/>
    </source>
</evidence>
<evidence type="ECO:0000256" key="4">
    <source>
        <dbReference type="ARBA" id="ARBA00022679"/>
    </source>
</evidence>
<keyword evidence="3" id="KW-0444">Lipid biosynthesis</keyword>
<dbReference type="InterPro" id="IPR043130">
    <property type="entry name" value="CDP-OH_PTrfase_TM_dom"/>
</dbReference>
<comment type="catalytic activity">
    <reaction evidence="14">
        <text>a CDP-1,2-diacyl-sn-glycerol + a 1,2-diacyl-sn-glycero-3-phospho-(1'-sn-glycerol) = a cardiolipin + CMP + H(+)</text>
        <dbReference type="Rhea" id="RHEA:32931"/>
        <dbReference type="ChEBI" id="CHEBI:15378"/>
        <dbReference type="ChEBI" id="CHEBI:58332"/>
        <dbReference type="ChEBI" id="CHEBI:60377"/>
        <dbReference type="ChEBI" id="CHEBI:62237"/>
        <dbReference type="ChEBI" id="CHEBI:64716"/>
        <dbReference type="EC" id="2.7.8.41"/>
    </reaction>
</comment>
<keyword evidence="8" id="KW-0443">Lipid metabolism</keyword>
<evidence type="ECO:0000256" key="15">
    <source>
        <dbReference type="SAM" id="Phobius"/>
    </source>
</evidence>
<keyword evidence="11" id="KW-0594">Phospholipid biosynthesis</keyword>
<feature type="transmembrane region" description="Helical" evidence="15">
    <location>
        <begin position="153"/>
        <end position="172"/>
    </location>
</feature>
<evidence type="ECO:0000256" key="6">
    <source>
        <dbReference type="ARBA" id="ARBA00022792"/>
    </source>
</evidence>
<evidence type="ECO:0000313" key="16">
    <source>
        <dbReference type="EMBL" id="KAJ6638224.1"/>
    </source>
</evidence>
<dbReference type="InterPro" id="IPR000462">
    <property type="entry name" value="CDP-OH_P_trans"/>
</dbReference>
<gene>
    <name evidence="16" type="primary">CLS</name>
    <name evidence="16" type="ORF">Bhyg_10957</name>
</gene>
<evidence type="ECO:0000256" key="1">
    <source>
        <dbReference type="ARBA" id="ARBA00004448"/>
    </source>
</evidence>
<reference evidence="16" key="1">
    <citation type="submission" date="2022-07" db="EMBL/GenBank/DDBJ databases">
        <authorList>
            <person name="Trinca V."/>
            <person name="Uliana J.V.C."/>
            <person name="Torres T.T."/>
            <person name="Ward R.J."/>
            <person name="Monesi N."/>
        </authorList>
    </citation>
    <scope>NUCLEOTIDE SEQUENCE</scope>
    <source>
        <strain evidence="16">HSMRA1968</strain>
        <tissue evidence="16">Whole embryos</tissue>
    </source>
</reference>
<comment type="subcellular location">
    <subcellularLocation>
        <location evidence="1">Mitochondrion inner membrane</location>
        <topology evidence="1">Multi-pass membrane protein</topology>
    </subcellularLocation>
</comment>
<accession>A0A9Q0MVT8</accession>
<keyword evidence="12" id="KW-1208">Phospholipid metabolism</keyword>
<keyword evidence="7 15" id="KW-1133">Transmembrane helix</keyword>
<evidence type="ECO:0000256" key="12">
    <source>
        <dbReference type="ARBA" id="ARBA00023264"/>
    </source>
</evidence>
<evidence type="ECO:0000256" key="3">
    <source>
        <dbReference type="ARBA" id="ARBA00022516"/>
    </source>
</evidence>
<dbReference type="AlphaFoldDB" id="A0A9Q0MVT8"/>
<dbReference type="GO" id="GO:0043337">
    <property type="term" value="F:cardiolipin synthase (CMP-forming)"/>
    <property type="evidence" value="ECO:0007669"/>
    <property type="project" value="UniProtKB-EC"/>
</dbReference>
<dbReference type="OrthoDB" id="10020554at2759"/>
<comment type="similarity">
    <text evidence="2">Belongs to the CDP-alcohol phosphatidyltransferase class-I family.</text>
</comment>
<dbReference type="EC" id="2.7.8.41" evidence="13"/>
<dbReference type="Proteomes" id="UP001151699">
    <property type="component" value="Chromosome X"/>
</dbReference>
<dbReference type="PANTHER" id="PTHR14269">
    <property type="entry name" value="CDP-DIACYLGLYCEROL--GLYCEROL-3-PHOSPHATE 3-PHOSPHATIDYLTRANSFERASE-RELATED"/>
    <property type="match status" value="1"/>
</dbReference>
<evidence type="ECO:0000256" key="10">
    <source>
        <dbReference type="ARBA" id="ARBA00023136"/>
    </source>
</evidence>
<evidence type="ECO:0000256" key="13">
    <source>
        <dbReference type="ARBA" id="ARBA00039001"/>
    </source>
</evidence>
<dbReference type="PANTHER" id="PTHR14269:SF60">
    <property type="entry name" value="CARDIOLIPIN SYNTHASE (CMP-FORMING)"/>
    <property type="match status" value="1"/>
</dbReference>
<feature type="transmembrane region" description="Helical" evidence="15">
    <location>
        <begin position="193"/>
        <end position="218"/>
    </location>
</feature>
<dbReference type="Pfam" id="PF01066">
    <property type="entry name" value="CDP-OH_P_transf"/>
    <property type="match status" value="1"/>
</dbReference>
<evidence type="ECO:0000256" key="14">
    <source>
        <dbReference type="ARBA" id="ARBA00047433"/>
    </source>
</evidence>
<keyword evidence="6" id="KW-0999">Mitochondrion inner membrane</keyword>
<evidence type="ECO:0000256" key="5">
    <source>
        <dbReference type="ARBA" id="ARBA00022692"/>
    </source>
</evidence>
<feature type="transmembrane region" description="Helical" evidence="15">
    <location>
        <begin position="290"/>
        <end position="308"/>
    </location>
</feature>
<name>A0A9Q0MVT8_9DIPT</name>
<comment type="caution">
    <text evidence="16">The sequence shown here is derived from an EMBL/GenBank/DDBJ whole genome shotgun (WGS) entry which is preliminary data.</text>
</comment>
<dbReference type="GO" id="GO:0032049">
    <property type="term" value="P:cardiolipin biosynthetic process"/>
    <property type="evidence" value="ECO:0007669"/>
    <property type="project" value="TreeGrafter"/>
</dbReference>
<dbReference type="EMBL" id="WJQU01000003">
    <property type="protein sequence ID" value="KAJ6638224.1"/>
    <property type="molecule type" value="Genomic_DNA"/>
</dbReference>
<evidence type="ECO:0000256" key="7">
    <source>
        <dbReference type="ARBA" id="ARBA00022989"/>
    </source>
</evidence>
<dbReference type="InterPro" id="IPR050324">
    <property type="entry name" value="CDP-alcohol_PTase-I"/>
</dbReference>
<evidence type="ECO:0000313" key="17">
    <source>
        <dbReference type="Proteomes" id="UP001151699"/>
    </source>
</evidence>
<organism evidence="16 17">
    <name type="scientific">Pseudolycoriella hygida</name>
    <dbReference type="NCBI Taxonomy" id="35572"/>
    <lineage>
        <taxon>Eukaryota</taxon>
        <taxon>Metazoa</taxon>
        <taxon>Ecdysozoa</taxon>
        <taxon>Arthropoda</taxon>
        <taxon>Hexapoda</taxon>
        <taxon>Insecta</taxon>
        <taxon>Pterygota</taxon>
        <taxon>Neoptera</taxon>
        <taxon>Endopterygota</taxon>
        <taxon>Diptera</taxon>
        <taxon>Nematocera</taxon>
        <taxon>Sciaroidea</taxon>
        <taxon>Sciaridae</taxon>
        <taxon>Pseudolycoriella</taxon>
    </lineage>
</organism>
<dbReference type="GO" id="GO:0005743">
    <property type="term" value="C:mitochondrial inner membrane"/>
    <property type="evidence" value="ECO:0007669"/>
    <property type="project" value="UniProtKB-SubCell"/>
</dbReference>
<keyword evidence="17" id="KW-1185">Reference proteome</keyword>
<keyword evidence="5 15" id="KW-0812">Transmembrane</keyword>
<keyword evidence="4" id="KW-0808">Transferase</keyword>
<proteinExistence type="inferred from homology"/>
<sequence length="333" mass="37377">MFSSKMMETLIGIPRHMKCCKNICRNYLSLAQIRKPLYSKCNINYVGILGVCNNPVLCQGKKPTNIQLKAGKDLLKNAIEMKKEILLEKKDGFVKDMQIRKTIVKDKVREKMEEMEEIVERENVFTIPNLLCVGRGLMAPYLGYVIIQQDYSLGMGLLVFAGFTDILDGYIARNWPSQASKMGSFLDPMADKLLVGSLAISLTYTNLFPLWLCGMVLFRDAFLIGAGFVIRWISLPPPKTFTRYFDVTHATAQLEPTFISKINTAVQLIAIASSLGAPIWDYANHPVLHGLWYVTGATTFAAAVSYIVSKDTYKIIKESRKMKGKSNANKFTG</sequence>
<evidence type="ECO:0000256" key="9">
    <source>
        <dbReference type="ARBA" id="ARBA00023128"/>
    </source>
</evidence>
<evidence type="ECO:0000256" key="2">
    <source>
        <dbReference type="ARBA" id="ARBA00010441"/>
    </source>
</evidence>
<keyword evidence="10 15" id="KW-0472">Membrane</keyword>
<evidence type="ECO:0000256" key="8">
    <source>
        <dbReference type="ARBA" id="ARBA00023098"/>
    </source>
</evidence>